<evidence type="ECO:0000259" key="2">
    <source>
        <dbReference type="Pfam" id="PF20179"/>
    </source>
</evidence>
<dbReference type="InterPro" id="IPR046824">
    <property type="entry name" value="Mss51-like_C"/>
</dbReference>
<protein>
    <submittedName>
        <fullName evidence="3">Uncharacterized protein</fullName>
    </submittedName>
</protein>
<organism evidence="3 4">
    <name type="scientific">Terfezia boudieri ATCC MYA-4762</name>
    <dbReference type="NCBI Taxonomy" id="1051890"/>
    <lineage>
        <taxon>Eukaryota</taxon>
        <taxon>Fungi</taxon>
        <taxon>Dikarya</taxon>
        <taxon>Ascomycota</taxon>
        <taxon>Pezizomycotina</taxon>
        <taxon>Pezizomycetes</taxon>
        <taxon>Pezizales</taxon>
        <taxon>Pezizaceae</taxon>
        <taxon>Terfezia</taxon>
    </lineage>
</organism>
<evidence type="ECO:0000313" key="3">
    <source>
        <dbReference type="EMBL" id="RPB23375.1"/>
    </source>
</evidence>
<dbReference type="EMBL" id="ML121547">
    <property type="protein sequence ID" value="RPB23375.1"/>
    <property type="molecule type" value="Genomic_DNA"/>
</dbReference>
<dbReference type="Proteomes" id="UP000267821">
    <property type="component" value="Unassembled WGS sequence"/>
</dbReference>
<accession>A0A3N4LZ83</accession>
<reference evidence="3 4" key="1">
    <citation type="journal article" date="2018" name="Nat. Ecol. Evol.">
        <title>Pezizomycetes genomes reveal the molecular basis of ectomycorrhizal truffle lifestyle.</title>
        <authorList>
            <person name="Murat C."/>
            <person name="Payen T."/>
            <person name="Noel B."/>
            <person name="Kuo A."/>
            <person name="Morin E."/>
            <person name="Chen J."/>
            <person name="Kohler A."/>
            <person name="Krizsan K."/>
            <person name="Balestrini R."/>
            <person name="Da Silva C."/>
            <person name="Montanini B."/>
            <person name="Hainaut M."/>
            <person name="Levati E."/>
            <person name="Barry K.W."/>
            <person name="Belfiori B."/>
            <person name="Cichocki N."/>
            <person name="Clum A."/>
            <person name="Dockter R.B."/>
            <person name="Fauchery L."/>
            <person name="Guy J."/>
            <person name="Iotti M."/>
            <person name="Le Tacon F."/>
            <person name="Lindquist E.A."/>
            <person name="Lipzen A."/>
            <person name="Malagnac F."/>
            <person name="Mello A."/>
            <person name="Molinier V."/>
            <person name="Miyauchi S."/>
            <person name="Poulain J."/>
            <person name="Riccioni C."/>
            <person name="Rubini A."/>
            <person name="Sitrit Y."/>
            <person name="Splivallo R."/>
            <person name="Traeger S."/>
            <person name="Wang M."/>
            <person name="Zifcakova L."/>
            <person name="Wipf D."/>
            <person name="Zambonelli A."/>
            <person name="Paolocci F."/>
            <person name="Nowrousian M."/>
            <person name="Ottonello S."/>
            <person name="Baldrian P."/>
            <person name="Spatafora J.W."/>
            <person name="Henrissat B."/>
            <person name="Nagy L.G."/>
            <person name="Aury J.M."/>
            <person name="Wincker P."/>
            <person name="Grigoriev I.V."/>
            <person name="Bonfante P."/>
            <person name="Martin F.M."/>
        </authorList>
    </citation>
    <scope>NUCLEOTIDE SEQUENCE [LARGE SCALE GENOMIC DNA]</scope>
    <source>
        <strain evidence="3 4">ATCC MYA-4762</strain>
    </source>
</reference>
<feature type="domain" description="Mitochondrial splicing suppressor 51-like C-terminal" evidence="2">
    <location>
        <begin position="203"/>
        <end position="382"/>
    </location>
</feature>
<dbReference type="InParanoid" id="A0A3N4LZ83"/>
<evidence type="ECO:0000259" key="1">
    <source>
        <dbReference type="Pfam" id="PF13824"/>
    </source>
</evidence>
<keyword evidence="4" id="KW-1185">Reference proteome</keyword>
<dbReference type="InterPro" id="IPR032717">
    <property type="entry name" value="Mss51_Znf"/>
</dbReference>
<sequence length="415" mass="47558">MERSLPHPLLQEPRVLLKPGNLFHPMDESPSPSMREKAAYIKANAYCPHPAHAHTHPSHLSFTCPDCGVPTHCSKEHLYEDYENHLLICDTLREVNEDEHDLRSGRFFPEFNYPGVQLHEALINFTNWDTYLYTRGFEAVNEERSLRQLTKLLTYPTTIASVLHELSPYNLRNGLTNEGLKSFAALRYTLHPPLTGAGQTIKGLRLQSPPVRLFILGARAESSLPREIWHQLAHIFPQSLFHLVFIGPQSMLGWDSEPSAPSPDPHNPFGAVIERVSHHMKISTFVQYYNVLHDANYFAPFDPYFDCFVCFHPGFGHPGSSAEWEATLPKLLETKVPVLCTGYTEMDLSRDVDWVKRECEGEFDVLLEPQENRFKSLRWDMNDDDPTDLSQGNWGLWAFRGKRYEAVQKEGIFTA</sequence>
<dbReference type="GO" id="GO:0005739">
    <property type="term" value="C:mitochondrion"/>
    <property type="evidence" value="ECO:0007669"/>
    <property type="project" value="GOC"/>
</dbReference>
<dbReference type="GO" id="GO:0033617">
    <property type="term" value="P:mitochondrial respiratory chain complex IV assembly"/>
    <property type="evidence" value="ECO:0007669"/>
    <property type="project" value="TreeGrafter"/>
</dbReference>
<name>A0A3N4LZ83_9PEZI</name>
<evidence type="ECO:0000313" key="4">
    <source>
        <dbReference type="Proteomes" id="UP000267821"/>
    </source>
</evidence>
<dbReference type="STRING" id="1051890.A0A3N4LZ83"/>
<dbReference type="FunCoup" id="A0A3N4LZ83">
    <property type="interactions" value="134"/>
</dbReference>
<dbReference type="PANTHER" id="PTHR28069">
    <property type="entry name" value="GH20023P"/>
    <property type="match status" value="1"/>
</dbReference>
<dbReference type="Pfam" id="PF13824">
    <property type="entry name" value="zf-Mss51"/>
    <property type="match status" value="1"/>
</dbReference>
<dbReference type="OrthoDB" id="5282002at2759"/>
<dbReference type="Pfam" id="PF20179">
    <property type="entry name" value="MSS51_C"/>
    <property type="match status" value="1"/>
</dbReference>
<gene>
    <name evidence="3" type="ORF">L211DRAFT_787052</name>
</gene>
<dbReference type="PANTHER" id="PTHR28069:SF1">
    <property type="entry name" value="PROTEIN MSS51, MITOCHONDRIAL"/>
    <property type="match status" value="1"/>
</dbReference>
<proteinExistence type="predicted"/>
<feature type="domain" description="Mitochondrial splicing suppressor 51 zinc-finger" evidence="1">
    <location>
        <begin position="46"/>
        <end position="102"/>
    </location>
</feature>
<dbReference type="AlphaFoldDB" id="A0A3N4LZ83"/>